<evidence type="ECO:0000313" key="2">
    <source>
        <dbReference type="Proteomes" id="UP000032142"/>
    </source>
</evidence>
<proteinExistence type="predicted"/>
<gene>
    <name evidence="1" type="ORF">F383_35709</name>
</gene>
<evidence type="ECO:0000313" key="1">
    <source>
        <dbReference type="EMBL" id="KHG08554.1"/>
    </source>
</evidence>
<dbReference type="Proteomes" id="UP000032142">
    <property type="component" value="Unassembled WGS sequence"/>
</dbReference>
<organism evidence="1 2">
    <name type="scientific">Gossypium arboreum</name>
    <name type="common">Tree cotton</name>
    <name type="synonym">Gossypium nanking</name>
    <dbReference type="NCBI Taxonomy" id="29729"/>
    <lineage>
        <taxon>Eukaryota</taxon>
        <taxon>Viridiplantae</taxon>
        <taxon>Streptophyta</taxon>
        <taxon>Embryophyta</taxon>
        <taxon>Tracheophyta</taxon>
        <taxon>Spermatophyta</taxon>
        <taxon>Magnoliopsida</taxon>
        <taxon>eudicotyledons</taxon>
        <taxon>Gunneridae</taxon>
        <taxon>Pentapetalae</taxon>
        <taxon>rosids</taxon>
        <taxon>malvids</taxon>
        <taxon>Malvales</taxon>
        <taxon>Malvaceae</taxon>
        <taxon>Malvoideae</taxon>
        <taxon>Gossypium</taxon>
    </lineage>
</organism>
<keyword evidence="2" id="KW-1185">Reference proteome</keyword>
<accession>A0A0B0N9M1</accession>
<dbReference type="AlphaFoldDB" id="A0A0B0N9M1"/>
<comment type="caution">
    <text evidence="1">The sequence shown here is derived from an EMBL/GenBank/DDBJ whole genome shotgun (WGS) entry which is preliminary data.</text>
</comment>
<name>A0A0B0N9M1_GOSAR</name>
<dbReference type="EMBL" id="JRRC01500784">
    <property type="protein sequence ID" value="KHG08554.1"/>
    <property type="molecule type" value="Genomic_DNA"/>
</dbReference>
<sequence length="29" mass="3476">MFMWFRCWSCMSYRWLGSPACVANTTQLV</sequence>
<reference evidence="2" key="1">
    <citation type="submission" date="2014-09" db="EMBL/GenBank/DDBJ databases">
        <authorList>
            <person name="Mudge J."/>
            <person name="Ramaraj T."/>
            <person name="Lindquist I.E."/>
            <person name="Bharti A.K."/>
            <person name="Sundararajan A."/>
            <person name="Cameron C.T."/>
            <person name="Woodward J.E."/>
            <person name="May G.D."/>
            <person name="Brubaker C."/>
            <person name="Broadhvest J."/>
            <person name="Wilkins T.A."/>
        </authorList>
    </citation>
    <scope>NUCLEOTIDE SEQUENCE</scope>
    <source>
        <strain evidence="2">cv. AKA8401</strain>
    </source>
</reference>
<protein>
    <submittedName>
        <fullName evidence="1">Uncharacterized protein</fullName>
    </submittedName>
</protein>